<evidence type="ECO:0000256" key="4">
    <source>
        <dbReference type="ARBA" id="ARBA00022729"/>
    </source>
</evidence>
<comment type="subcellular location">
    <subcellularLocation>
        <location evidence="1">Secreted</location>
        <location evidence="1">Extracellular space</location>
    </subcellularLocation>
</comment>
<dbReference type="Pfam" id="PF14541">
    <property type="entry name" value="TAXi_C"/>
    <property type="match status" value="1"/>
</dbReference>
<dbReference type="PANTHER" id="PTHR47965:SF103">
    <property type="entry name" value="EUKARYOTIC ASPARTYL PROTEASE FAMILY PROTEIN"/>
    <property type="match status" value="1"/>
</dbReference>
<keyword evidence="3" id="KW-0964">Secreted</keyword>
<dbReference type="FunFam" id="2.40.70.10:FF:000041">
    <property type="entry name" value="Basic 7S globulin"/>
    <property type="match status" value="1"/>
</dbReference>
<evidence type="ECO:0000256" key="3">
    <source>
        <dbReference type="ARBA" id="ARBA00022525"/>
    </source>
</evidence>
<dbReference type="InterPro" id="IPR001461">
    <property type="entry name" value="Aspartic_peptidase_A1"/>
</dbReference>
<dbReference type="PROSITE" id="PS51767">
    <property type="entry name" value="PEPTIDASE_A1"/>
    <property type="match status" value="1"/>
</dbReference>
<dbReference type="GO" id="GO:0006508">
    <property type="term" value="P:proteolysis"/>
    <property type="evidence" value="ECO:0007669"/>
    <property type="project" value="InterPro"/>
</dbReference>
<comment type="similarity">
    <text evidence="2">Belongs to the peptidase A1 family.</text>
</comment>
<evidence type="ECO:0000313" key="8">
    <source>
        <dbReference type="Proteomes" id="UP001154282"/>
    </source>
</evidence>
<dbReference type="AlphaFoldDB" id="A0AAV0P6B1"/>
<evidence type="ECO:0000256" key="2">
    <source>
        <dbReference type="ARBA" id="ARBA00007447"/>
    </source>
</evidence>
<dbReference type="InterPro" id="IPR032861">
    <property type="entry name" value="TAXi_N"/>
</dbReference>
<dbReference type="SUPFAM" id="SSF50630">
    <property type="entry name" value="Acid proteases"/>
    <property type="match status" value="1"/>
</dbReference>
<dbReference type="EMBL" id="CAMGYJ010000008">
    <property type="protein sequence ID" value="CAI0466325.1"/>
    <property type="molecule type" value="Genomic_DNA"/>
</dbReference>
<keyword evidence="8" id="KW-1185">Reference proteome</keyword>
<dbReference type="Gene3D" id="2.40.70.10">
    <property type="entry name" value="Acid Proteases"/>
    <property type="match status" value="2"/>
</dbReference>
<dbReference type="GO" id="GO:0004190">
    <property type="term" value="F:aspartic-type endopeptidase activity"/>
    <property type="evidence" value="ECO:0007669"/>
    <property type="project" value="InterPro"/>
</dbReference>
<dbReference type="Proteomes" id="UP001154282">
    <property type="component" value="Unassembled WGS sequence"/>
</dbReference>
<dbReference type="FunFam" id="2.40.70.10:FF:000045">
    <property type="entry name" value="Basic 7S globulin"/>
    <property type="match status" value="1"/>
</dbReference>
<sequence length="473" mass="49738">MAALTQNIFLVLCLTLLLTIFSPCKSSIISINPNNGQPPLLLYLPVRKDADTLQYVTVIQQRTPPVPLNLTLDLGGRQLWVDCDQPYISSTYSPARCGSPHCSLVADSRSCFNDCFFQSQPGCHNDTCGLVVDNSVAGIVTGGEVGMDVIYVEAPAAMRGISGMEMVSVPEFLFTCGASFLLEGLADGVSGMAGLGRTKMSFPSQFSAAISGGMGKTFSLCLGPTTGAVLFAPPAGYSDVANSLVFAPLLTNPVSTATCHNDSEASSEYFVGVKSIKVNGTPVKVNATLLSIDEQGRGGTKISTVDPYTVLERSIYDAVLNAFVVEASGKYNMTRISSVGPFGACFNASGIRITRYGPAVPTIEVEFENGVAAWRILGANSMVRVGDEVTCLGLVDGGANPRTAVVIGGHQLEDNLVVFDAERSRVGLSGSMLGRGRSCAGFVDRITTFGSYNGSGFDSLILGPVNKIGPFFS</sequence>
<feature type="domain" description="Peptidase A1" evidence="6">
    <location>
        <begin position="55"/>
        <end position="429"/>
    </location>
</feature>
<accession>A0AAV0P6B1</accession>
<dbReference type="InterPro" id="IPR032799">
    <property type="entry name" value="TAXi_C"/>
</dbReference>
<keyword evidence="4 5" id="KW-0732">Signal</keyword>
<gene>
    <name evidence="7" type="ORF">LITE_LOCUS36993</name>
</gene>
<evidence type="ECO:0000313" key="7">
    <source>
        <dbReference type="EMBL" id="CAI0466325.1"/>
    </source>
</evidence>
<evidence type="ECO:0000256" key="1">
    <source>
        <dbReference type="ARBA" id="ARBA00004239"/>
    </source>
</evidence>
<name>A0AAV0P6B1_9ROSI</name>
<feature type="chain" id="PRO_5043415406" description="Peptidase A1 domain-containing protein" evidence="5">
    <location>
        <begin position="27"/>
        <end position="473"/>
    </location>
</feature>
<protein>
    <recommendedName>
        <fullName evidence="6">Peptidase A1 domain-containing protein</fullName>
    </recommendedName>
</protein>
<dbReference type="GO" id="GO:0005576">
    <property type="term" value="C:extracellular region"/>
    <property type="evidence" value="ECO:0007669"/>
    <property type="project" value="UniProtKB-SubCell"/>
</dbReference>
<evidence type="ECO:0000259" key="6">
    <source>
        <dbReference type="PROSITE" id="PS51767"/>
    </source>
</evidence>
<dbReference type="InterPro" id="IPR021109">
    <property type="entry name" value="Peptidase_aspartic_dom_sf"/>
</dbReference>
<comment type="caution">
    <text evidence="7">The sequence shown here is derived from an EMBL/GenBank/DDBJ whole genome shotgun (WGS) entry which is preliminary data.</text>
</comment>
<reference evidence="7" key="1">
    <citation type="submission" date="2022-08" db="EMBL/GenBank/DDBJ databases">
        <authorList>
            <person name="Gutierrez-Valencia J."/>
        </authorList>
    </citation>
    <scope>NUCLEOTIDE SEQUENCE</scope>
</reference>
<evidence type="ECO:0000256" key="5">
    <source>
        <dbReference type="SAM" id="SignalP"/>
    </source>
</evidence>
<dbReference type="InterPro" id="IPR033121">
    <property type="entry name" value="PEPTIDASE_A1"/>
</dbReference>
<dbReference type="PANTHER" id="PTHR47965">
    <property type="entry name" value="ASPARTYL PROTEASE-RELATED"/>
    <property type="match status" value="1"/>
</dbReference>
<dbReference type="Pfam" id="PF14543">
    <property type="entry name" value="TAXi_N"/>
    <property type="match status" value="1"/>
</dbReference>
<organism evidence="7 8">
    <name type="scientific">Linum tenue</name>
    <dbReference type="NCBI Taxonomy" id="586396"/>
    <lineage>
        <taxon>Eukaryota</taxon>
        <taxon>Viridiplantae</taxon>
        <taxon>Streptophyta</taxon>
        <taxon>Embryophyta</taxon>
        <taxon>Tracheophyta</taxon>
        <taxon>Spermatophyta</taxon>
        <taxon>Magnoliopsida</taxon>
        <taxon>eudicotyledons</taxon>
        <taxon>Gunneridae</taxon>
        <taxon>Pentapetalae</taxon>
        <taxon>rosids</taxon>
        <taxon>fabids</taxon>
        <taxon>Malpighiales</taxon>
        <taxon>Linaceae</taxon>
        <taxon>Linum</taxon>
    </lineage>
</organism>
<feature type="signal peptide" evidence="5">
    <location>
        <begin position="1"/>
        <end position="26"/>
    </location>
</feature>
<proteinExistence type="inferred from homology"/>